<evidence type="ECO:0000313" key="3">
    <source>
        <dbReference type="EMBL" id="TRM56719.1"/>
    </source>
</evidence>
<feature type="compositionally biased region" description="Basic and acidic residues" evidence="2">
    <location>
        <begin position="202"/>
        <end position="213"/>
    </location>
</feature>
<evidence type="ECO:0000256" key="1">
    <source>
        <dbReference type="SAM" id="Coils"/>
    </source>
</evidence>
<protein>
    <submittedName>
        <fullName evidence="3">Uncharacterized protein</fullName>
    </submittedName>
</protein>
<feature type="compositionally biased region" description="Low complexity" evidence="2">
    <location>
        <begin position="10"/>
        <end position="22"/>
    </location>
</feature>
<feature type="compositionally biased region" description="Polar residues" evidence="2">
    <location>
        <begin position="42"/>
        <end position="60"/>
    </location>
</feature>
<evidence type="ECO:0000313" key="4">
    <source>
        <dbReference type="Proteomes" id="UP000320762"/>
    </source>
</evidence>
<feature type="region of interest" description="Disordered" evidence="2">
    <location>
        <begin position="403"/>
        <end position="466"/>
    </location>
</feature>
<accession>A0A550BVY3</accession>
<feature type="compositionally biased region" description="Low complexity" evidence="2">
    <location>
        <begin position="424"/>
        <end position="464"/>
    </location>
</feature>
<feature type="region of interest" description="Disordered" evidence="2">
    <location>
        <begin position="521"/>
        <end position="547"/>
    </location>
</feature>
<feature type="region of interest" description="Disordered" evidence="2">
    <location>
        <begin position="637"/>
        <end position="665"/>
    </location>
</feature>
<comment type="caution">
    <text evidence="3">The sequence shown here is derived from an EMBL/GenBank/DDBJ whole genome shotgun (WGS) entry which is preliminary data.</text>
</comment>
<dbReference type="Proteomes" id="UP000320762">
    <property type="component" value="Unassembled WGS sequence"/>
</dbReference>
<feature type="coiled-coil region" evidence="1">
    <location>
        <begin position="717"/>
        <end position="746"/>
    </location>
</feature>
<feature type="region of interest" description="Disordered" evidence="2">
    <location>
        <begin position="278"/>
        <end position="328"/>
    </location>
</feature>
<dbReference type="EMBL" id="VDMD01000060">
    <property type="protein sequence ID" value="TRM56719.1"/>
    <property type="molecule type" value="Genomic_DNA"/>
</dbReference>
<feature type="compositionally biased region" description="Low complexity" evidence="2">
    <location>
        <begin position="239"/>
        <end position="257"/>
    </location>
</feature>
<dbReference type="STRING" id="97359.A0A550BVY3"/>
<proteinExistence type="predicted"/>
<dbReference type="AlphaFoldDB" id="A0A550BVY3"/>
<feature type="region of interest" description="Disordered" evidence="2">
    <location>
        <begin position="568"/>
        <end position="599"/>
    </location>
</feature>
<feature type="compositionally biased region" description="Low complexity" evidence="2">
    <location>
        <begin position="278"/>
        <end position="301"/>
    </location>
</feature>
<dbReference type="OrthoDB" id="5590473at2759"/>
<keyword evidence="4" id="KW-1185">Reference proteome</keyword>
<feature type="region of interest" description="Disordered" evidence="2">
    <location>
        <begin position="106"/>
        <end position="258"/>
    </location>
</feature>
<feature type="compositionally biased region" description="Low complexity" evidence="2">
    <location>
        <begin position="31"/>
        <end position="41"/>
    </location>
</feature>
<gene>
    <name evidence="3" type="ORF">BD626DRAFT_517877</name>
</gene>
<evidence type="ECO:0000256" key="2">
    <source>
        <dbReference type="SAM" id="MobiDB-lite"/>
    </source>
</evidence>
<keyword evidence="1" id="KW-0175">Coiled coil</keyword>
<feature type="compositionally biased region" description="Basic residues" evidence="2">
    <location>
        <begin position="214"/>
        <end position="223"/>
    </location>
</feature>
<reference evidence="3 4" key="1">
    <citation type="journal article" date="2019" name="New Phytol.">
        <title>Comparative genomics reveals unique wood-decay strategies and fruiting body development in the Schizophyllaceae.</title>
        <authorList>
            <person name="Almasi E."/>
            <person name="Sahu N."/>
            <person name="Krizsan K."/>
            <person name="Balint B."/>
            <person name="Kovacs G.M."/>
            <person name="Kiss B."/>
            <person name="Cseklye J."/>
            <person name="Drula E."/>
            <person name="Henrissat B."/>
            <person name="Nagy I."/>
            <person name="Chovatia M."/>
            <person name="Adam C."/>
            <person name="LaButti K."/>
            <person name="Lipzen A."/>
            <person name="Riley R."/>
            <person name="Grigoriev I.V."/>
            <person name="Nagy L.G."/>
        </authorList>
    </citation>
    <scope>NUCLEOTIDE SEQUENCE [LARGE SCALE GENOMIC DNA]</scope>
    <source>
        <strain evidence="3 4">NL-1724</strain>
    </source>
</reference>
<feature type="compositionally biased region" description="Basic and acidic residues" evidence="2">
    <location>
        <begin position="576"/>
        <end position="595"/>
    </location>
</feature>
<name>A0A550BVY3_9AGAR</name>
<feature type="region of interest" description="Disordered" evidence="2">
    <location>
        <begin position="1"/>
        <end position="68"/>
    </location>
</feature>
<organism evidence="3 4">
    <name type="scientific">Schizophyllum amplum</name>
    <dbReference type="NCBI Taxonomy" id="97359"/>
    <lineage>
        <taxon>Eukaryota</taxon>
        <taxon>Fungi</taxon>
        <taxon>Dikarya</taxon>
        <taxon>Basidiomycota</taxon>
        <taxon>Agaricomycotina</taxon>
        <taxon>Agaricomycetes</taxon>
        <taxon>Agaricomycetidae</taxon>
        <taxon>Agaricales</taxon>
        <taxon>Schizophyllaceae</taxon>
        <taxon>Schizophyllum</taxon>
    </lineage>
</organism>
<feature type="compositionally biased region" description="Basic residues" evidence="2">
    <location>
        <begin position="641"/>
        <end position="650"/>
    </location>
</feature>
<feature type="compositionally biased region" description="Acidic residues" evidence="2">
    <location>
        <begin position="140"/>
        <end position="159"/>
    </location>
</feature>
<sequence length="876" mass="93245">MANTTPNMAHTTPTMVHTTPTRAHTRHRPSSHGMGRSSSGSTASPTPISPFSINSQPSEATSDETPDLGAFQSVFREFTHLHSVSQRLLRAQPRHTDTDLEIHTVEIMSGSSPAPSPPRSSTPDESSTEDATRSGPEAAGLEEELDIQSESEEDDETDDALGTSDDGSDAEGEEPPSLGYLDEVLSFLAAEKTRIASAPRPSRLDAGVRESPRHRTRHRRRKNTLLAAALDTGEEADDSSSSAPATSSADPSSSSASKRAFRKRVMLLSGATPPSATALAPLASSSSPLAPPTSRSTPATPARRRRLKGSAHSTSRPRPIISDGTREAGFGDGQLNIDTTIRDDVQDARLLALATQLARAFPEDAARIAARPAVSAPGDPVVHVFIDHSNILIGLLNWLKRNRPARPRTDSGLGSPKKRVVDINNNNNANSSNTSSLPSKGGLLPSAMPMNTPPAGGNPPTGTRPTRHLSHAALALILERGRPCRWRECVASSPLYQPMEPVAELGYRVTVFKRVPADEGGRARVRGESPITRRDESPVKRRGESPVKHKRLEAKRSSLNLEGKKFSLNMNGENVDGEKETKVRPRRHASVDRPGHGRFASTGHATLTHAGATHSHATHPTVHTAHTTHASANTTHTTYAGRRKPTHARRMSTGEAGTGGTMSGSARGIVNGTAGGHAKHASIHGSGVNTAHTSGHNTPGGTRLKYREQGVDELLQLKVHQAMAEAEEAEAVRVEAEAERAEARAMVDMEAGEVGHVGNGASVDARTNVSSAVPSTFVNQSTSAIQSASAAQSSSARPPAPGTIVLATGDGNAGEFNADGFTGSVRTALRRGWAVELVAWEDGLSGAWRAMFGKEERFRIVPLEPWAEWLWEEALW</sequence>